<evidence type="ECO:0000259" key="2">
    <source>
        <dbReference type="PROSITE" id="PS50112"/>
    </source>
</evidence>
<feature type="domain" description="PAS" evidence="2">
    <location>
        <begin position="2"/>
        <end position="46"/>
    </location>
</feature>
<dbReference type="RefSeq" id="WP_160759562.1">
    <property type="nucleotide sequence ID" value="NZ_BAAADZ010000002.1"/>
</dbReference>
<accession>A0A6I4UFY5</accession>
<evidence type="ECO:0000256" key="1">
    <source>
        <dbReference type="SAM" id="MobiDB-lite"/>
    </source>
</evidence>
<dbReference type="InterPro" id="IPR035965">
    <property type="entry name" value="PAS-like_dom_sf"/>
</dbReference>
<dbReference type="EMBL" id="WTYB01000001">
    <property type="protein sequence ID" value="MXP37426.1"/>
    <property type="molecule type" value="Genomic_DNA"/>
</dbReference>
<evidence type="ECO:0000313" key="3">
    <source>
        <dbReference type="EMBL" id="MXP37426.1"/>
    </source>
</evidence>
<gene>
    <name evidence="3" type="ORF">GRI59_02215</name>
</gene>
<dbReference type="Proteomes" id="UP000430021">
    <property type="component" value="Unassembled WGS sequence"/>
</dbReference>
<dbReference type="PROSITE" id="PS50112">
    <property type="entry name" value="PAS"/>
    <property type="match status" value="1"/>
</dbReference>
<feature type="region of interest" description="Disordered" evidence="1">
    <location>
        <begin position="85"/>
        <end position="134"/>
    </location>
</feature>
<reference evidence="3 4" key="1">
    <citation type="submission" date="2019-12" db="EMBL/GenBank/DDBJ databases">
        <title>Genomic-based taxomic classification of the family Erythrobacteraceae.</title>
        <authorList>
            <person name="Xu L."/>
        </authorList>
    </citation>
    <scope>NUCLEOTIDE SEQUENCE [LARGE SCALE GENOMIC DNA]</scope>
    <source>
        <strain evidence="3 4">JCM 10282</strain>
    </source>
</reference>
<comment type="caution">
    <text evidence="3">The sequence shown here is derived from an EMBL/GenBank/DDBJ whole genome shotgun (WGS) entry which is preliminary data.</text>
</comment>
<dbReference type="Gene3D" id="3.30.450.20">
    <property type="entry name" value="PAS domain"/>
    <property type="match status" value="1"/>
</dbReference>
<proteinExistence type="predicted"/>
<dbReference type="Pfam" id="PF13188">
    <property type="entry name" value="PAS_8"/>
    <property type="match status" value="1"/>
</dbReference>
<dbReference type="OrthoDB" id="7991996at2"/>
<organism evidence="3 4">
    <name type="scientific">Erythrobacter ramosus</name>
    <dbReference type="NCBI Taxonomy" id="35811"/>
    <lineage>
        <taxon>Bacteria</taxon>
        <taxon>Pseudomonadati</taxon>
        <taxon>Pseudomonadota</taxon>
        <taxon>Alphaproteobacteria</taxon>
        <taxon>Sphingomonadales</taxon>
        <taxon>Erythrobacteraceae</taxon>
        <taxon>Erythrobacter/Porphyrobacter group</taxon>
        <taxon>Erythrobacter</taxon>
    </lineage>
</organism>
<feature type="compositionally biased region" description="Polar residues" evidence="1">
    <location>
        <begin position="89"/>
        <end position="98"/>
    </location>
</feature>
<sequence length="134" mass="14096">MDSSTLTTLLDTVSQGVVVFGADRQIVYCNQAFLNSTGFDRSEMAGALCGIMQGSDTDCAVIAAIDAAIEARQAFSGEIRATASRARYSGTTSPSGPNSMPMRHSAISSAYRGTLPDKRTLSSRRKSSNSITSS</sequence>
<dbReference type="SUPFAM" id="SSF55785">
    <property type="entry name" value="PYP-like sensor domain (PAS domain)"/>
    <property type="match status" value="1"/>
</dbReference>
<name>A0A6I4UFY5_9SPHN</name>
<evidence type="ECO:0000313" key="4">
    <source>
        <dbReference type="Proteomes" id="UP000430021"/>
    </source>
</evidence>
<protein>
    <submittedName>
        <fullName evidence="3">PAS domain-containing protein</fullName>
    </submittedName>
</protein>
<dbReference type="InterPro" id="IPR000014">
    <property type="entry name" value="PAS"/>
</dbReference>
<dbReference type="AlphaFoldDB" id="A0A6I4UFY5"/>